<reference evidence="1 2" key="1">
    <citation type="submission" date="2015-01" db="EMBL/GenBank/DDBJ databases">
        <title>Lifestyle Evolution in Cyanobacterial Symbionts of Sponges.</title>
        <authorList>
            <person name="Burgsdorf I."/>
            <person name="Slaby B.M."/>
            <person name="Handley K.M."/>
            <person name="Haber M."/>
            <person name="Blom J."/>
            <person name="Marshall C.W."/>
            <person name="Gilbert J.A."/>
            <person name="Hentschel U."/>
            <person name="Steindler L."/>
        </authorList>
    </citation>
    <scope>NUCLEOTIDE SEQUENCE [LARGE SCALE GENOMIC DNA]</scope>
    <source>
        <strain evidence="1">142</strain>
    </source>
</reference>
<dbReference type="EMBL" id="JXUO01000077">
    <property type="protein sequence ID" value="KKZ15070.1"/>
    <property type="molecule type" value="Genomic_DNA"/>
</dbReference>
<gene>
    <name evidence="1" type="ORF">TH68_02415</name>
</gene>
<name>A0A6N3X666_9SYNE</name>
<evidence type="ECO:0008006" key="3">
    <source>
        <dbReference type="Google" id="ProtNLM"/>
    </source>
</evidence>
<proteinExistence type="predicted"/>
<protein>
    <recommendedName>
        <fullName evidence="3">PIN domain-containing protein</fullName>
    </recommendedName>
</protein>
<sequence length="158" mass="17705">MCAIVDTNAAHEVFGSNAGQDTEAGEGFFQWLSCGKGKLVVGGKLKQELGGVPKFREWANMAVLSGKLVNIDDNCVNNKTKEVKEHDELQSDDPHIIALAQVSGARLLFSNDKRLHEDFRNPDIINNPRGKIYSTLENKNFTQEKENLLDRHRCKPRN</sequence>
<evidence type="ECO:0000313" key="2">
    <source>
        <dbReference type="Proteomes" id="UP000035054"/>
    </source>
</evidence>
<evidence type="ECO:0000313" key="1">
    <source>
        <dbReference type="EMBL" id="KKZ15070.1"/>
    </source>
</evidence>
<dbReference type="Proteomes" id="UP000035054">
    <property type="component" value="Unassembled WGS sequence"/>
</dbReference>
<organism evidence="1 2">
    <name type="scientific">Candidatus Synechococcus spongiarum 142</name>
    <dbReference type="NCBI Taxonomy" id="1608213"/>
    <lineage>
        <taxon>Bacteria</taxon>
        <taxon>Bacillati</taxon>
        <taxon>Cyanobacteriota</taxon>
        <taxon>Cyanophyceae</taxon>
        <taxon>Synechococcales</taxon>
        <taxon>Synechococcaceae</taxon>
        <taxon>Synechococcus</taxon>
    </lineage>
</organism>
<comment type="caution">
    <text evidence="1">The sequence shown here is derived from an EMBL/GenBank/DDBJ whole genome shotgun (WGS) entry which is preliminary data.</text>
</comment>
<dbReference type="AlphaFoldDB" id="A0A6N3X666"/>
<accession>A0A6N3X666</accession>